<protein>
    <submittedName>
        <fullName evidence="10">Uncharacterized protein</fullName>
    </submittedName>
</protein>
<dbReference type="AlphaFoldDB" id="A0AAV5JP25"/>
<keyword evidence="6" id="KW-0406">Ion transport</keyword>
<dbReference type="InterPro" id="IPR026015">
    <property type="entry name" value="ATP_synth_OSCP/delta_N_sf"/>
</dbReference>
<feature type="region of interest" description="Disordered" evidence="9">
    <location>
        <begin position="29"/>
        <end position="84"/>
    </location>
</feature>
<name>A0AAV5JP25_9ROSI</name>
<dbReference type="SUPFAM" id="SSF47928">
    <property type="entry name" value="N-terminal domain of the delta subunit of the F1F0-ATP synthase"/>
    <property type="match status" value="1"/>
</dbReference>
<dbReference type="Pfam" id="PF00213">
    <property type="entry name" value="OSCP"/>
    <property type="match status" value="1"/>
</dbReference>
<keyword evidence="4" id="KW-0813">Transport</keyword>
<keyword evidence="11" id="KW-1185">Reference proteome</keyword>
<dbReference type="Proteomes" id="UP001054252">
    <property type="component" value="Unassembled WGS sequence"/>
</dbReference>
<accession>A0AAV5JP25</accession>
<evidence type="ECO:0000256" key="5">
    <source>
        <dbReference type="ARBA" id="ARBA00022781"/>
    </source>
</evidence>
<sequence>MDGLSCSVSTLKLPPLHQTPREFHHYRAYTQLPPPHPPLLSPTTKPNISNKTTSSTLKPLTPFSSSSSSSLRSSTINSSPPQFHRKPATGYAAALLDIAQCKSSLHAVQKDVRKLSKVIYNEGIRAWMNDPLVGENEKGDLVKEVARRWKLDKYLVRLVKMLVEKNKLGMVGEVLEEFQKIYDELSLSSEDGRISV</sequence>
<comment type="caution">
    <text evidence="10">The sequence shown here is derived from an EMBL/GenBank/DDBJ whole genome shotgun (WGS) entry which is preliminary data.</text>
</comment>
<keyword evidence="7" id="KW-0472">Membrane</keyword>
<keyword evidence="5" id="KW-0375">Hydrogen ion transport</keyword>
<dbReference type="GO" id="GO:0046933">
    <property type="term" value="F:proton-transporting ATP synthase activity, rotational mechanism"/>
    <property type="evidence" value="ECO:0007669"/>
    <property type="project" value="InterPro"/>
</dbReference>
<gene>
    <name evidence="10" type="ORF">SLEP1_g24199</name>
</gene>
<evidence type="ECO:0000256" key="3">
    <source>
        <dbReference type="ARBA" id="ARBA00011648"/>
    </source>
</evidence>
<reference evidence="10 11" key="1">
    <citation type="journal article" date="2021" name="Commun. Biol.">
        <title>The genome of Shorea leprosula (Dipterocarpaceae) highlights the ecological relevance of drought in aseasonal tropical rainforests.</title>
        <authorList>
            <person name="Ng K.K.S."/>
            <person name="Kobayashi M.J."/>
            <person name="Fawcett J.A."/>
            <person name="Hatakeyama M."/>
            <person name="Paape T."/>
            <person name="Ng C.H."/>
            <person name="Ang C.C."/>
            <person name="Tnah L.H."/>
            <person name="Lee C.T."/>
            <person name="Nishiyama T."/>
            <person name="Sese J."/>
            <person name="O'Brien M.J."/>
            <person name="Copetti D."/>
            <person name="Mohd Noor M.I."/>
            <person name="Ong R.C."/>
            <person name="Putra M."/>
            <person name="Sireger I.Z."/>
            <person name="Indrioko S."/>
            <person name="Kosugi Y."/>
            <person name="Izuno A."/>
            <person name="Isagi Y."/>
            <person name="Lee S.L."/>
            <person name="Shimizu K.K."/>
        </authorList>
    </citation>
    <scope>NUCLEOTIDE SEQUENCE [LARGE SCALE GENOMIC DNA]</scope>
    <source>
        <strain evidence="10">214</strain>
    </source>
</reference>
<keyword evidence="8" id="KW-0066">ATP synthesis</keyword>
<evidence type="ECO:0000256" key="7">
    <source>
        <dbReference type="ARBA" id="ARBA00023136"/>
    </source>
</evidence>
<dbReference type="Gene3D" id="1.10.520.20">
    <property type="entry name" value="N-terminal domain of the delta subunit of the F1F0-ATP synthase"/>
    <property type="match status" value="1"/>
</dbReference>
<evidence type="ECO:0000313" key="11">
    <source>
        <dbReference type="Proteomes" id="UP001054252"/>
    </source>
</evidence>
<evidence type="ECO:0000256" key="2">
    <source>
        <dbReference type="ARBA" id="ARBA00007046"/>
    </source>
</evidence>
<feature type="compositionally biased region" description="Low complexity" evidence="9">
    <location>
        <begin position="41"/>
        <end position="81"/>
    </location>
</feature>
<dbReference type="PRINTS" id="PR00125">
    <property type="entry name" value="ATPASEDELTA"/>
</dbReference>
<evidence type="ECO:0000256" key="1">
    <source>
        <dbReference type="ARBA" id="ARBA00004370"/>
    </source>
</evidence>
<dbReference type="PANTHER" id="PTHR11910">
    <property type="entry name" value="ATP SYNTHASE DELTA CHAIN"/>
    <property type="match status" value="1"/>
</dbReference>
<evidence type="ECO:0000256" key="6">
    <source>
        <dbReference type="ARBA" id="ARBA00023065"/>
    </source>
</evidence>
<evidence type="ECO:0000256" key="9">
    <source>
        <dbReference type="SAM" id="MobiDB-lite"/>
    </source>
</evidence>
<comment type="subunit">
    <text evidence="3">F-type ATPases have 2 components, CF(1) - the catalytic core - and CF(0) - the membrane proton channel. CF(1) has five subunits: alpha(3), beta(3), gamma(1), delta(1), epsilon(1). CF(0) has three main subunits: a, b and c.</text>
</comment>
<evidence type="ECO:0000256" key="4">
    <source>
        <dbReference type="ARBA" id="ARBA00022448"/>
    </source>
</evidence>
<organism evidence="10 11">
    <name type="scientific">Rubroshorea leprosula</name>
    <dbReference type="NCBI Taxonomy" id="152421"/>
    <lineage>
        <taxon>Eukaryota</taxon>
        <taxon>Viridiplantae</taxon>
        <taxon>Streptophyta</taxon>
        <taxon>Embryophyta</taxon>
        <taxon>Tracheophyta</taxon>
        <taxon>Spermatophyta</taxon>
        <taxon>Magnoliopsida</taxon>
        <taxon>eudicotyledons</taxon>
        <taxon>Gunneridae</taxon>
        <taxon>Pentapetalae</taxon>
        <taxon>rosids</taxon>
        <taxon>malvids</taxon>
        <taxon>Malvales</taxon>
        <taxon>Dipterocarpaceae</taxon>
        <taxon>Rubroshorea</taxon>
    </lineage>
</organism>
<comment type="similarity">
    <text evidence="2">Belongs to the ATPase delta chain family.</text>
</comment>
<dbReference type="InterPro" id="IPR000711">
    <property type="entry name" value="ATPase_OSCP/dsu"/>
</dbReference>
<dbReference type="EMBL" id="BPVZ01000038">
    <property type="protein sequence ID" value="GKV13139.1"/>
    <property type="molecule type" value="Genomic_DNA"/>
</dbReference>
<proteinExistence type="inferred from homology"/>
<comment type="subcellular location">
    <subcellularLocation>
        <location evidence="1">Membrane</location>
    </subcellularLocation>
</comment>
<evidence type="ECO:0000313" key="10">
    <source>
        <dbReference type="EMBL" id="GKV13139.1"/>
    </source>
</evidence>
<evidence type="ECO:0000256" key="8">
    <source>
        <dbReference type="ARBA" id="ARBA00023310"/>
    </source>
</evidence>
<dbReference type="GO" id="GO:0016020">
    <property type="term" value="C:membrane"/>
    <property type="evidence" value="ECO:0007669"/>
    <property type="project" value="UniProtKB-SubCell"/>
</dbReference>